<gene>
    <name evidence="1" type="ORF">S03H2_16832</name>
</gene>
<comment type="caution">
    <text evidence="1">The sequence shown here is derived from an EMBL/GenBank/DDBJ whole genome shotgun (WGS) entry which is preliminary data.</text>
</comment>
<accession>X1FD57</accession>
<sequence length="122" mass="13627">MEINEEEIIRNSPYPTPEGAMRYYMGEVAAYKQNQEFFSQQGFTLPIAEKVFSIAQLPHWDTYQLFAEAKKIPDKGTYLEIGGFVGGSLVCVYLATQLSGCAVDLISIDSFFDKLPNAEDGI</sequence>
<organism evidence="1">
    <name type="scientific">marine sediment metagenome</name>
    <dbReference type="NCBI Taxonomy" id="412755"/>
    <lineage>
        <taxon>unclassified sequences</taxon>
        <taxon>metagenomes</taxon>
        <taxon>ecological metagenomes</taxon>
    </lineage>
</organism>
<name>X1FD57_9ZZZZ</name>
<feature type="non-terminal residue" evidence="1">
    <location>
        <position position="122"/>
    </location>
</feature>
<dbReference type="EMBL" id="BARU01008628">
    <property type="protein sequence ID" value="GAH43561.1"/>
    <property type="molecule type" value="Genomic_DNA"/>
</dbReference>
<evidence type="ECO:0000313" key="1">
    <source>
        <dbReference type="EMBL" id="GAH43561.1"/>
    </source>
</evidence>
<proteinExistence type="predicted"/>
<reference evidence="1" key="1">
    <citation type="journal article" date="2014" name="Front. Microbiol.">
        <title>High frequency of phylogenetically diverse reductive dehalogenase-homologous genes in deep subseafloor sedimentary metagenomes.</title>
        <authorList>
            <person name="Kawai M."/>
            <person name="Futagami T."/>
            <person name="Toyoda A."/>
            <person name="Takaki Y."/>
            <person name="Nishi S."/>
            <person name="Hori S."/>
            <person name="Arai W."/>
            <person name="Tsubouchi T."/>
            <person name="Morono Y."/>
            <person name="Uchiyama I."/>
            <person name="Ito T."/>
            <person name="Fujiyama A."/>
            <person name="Inagaki F."/>
            <person name="Takami H."/>
        </authorList>
    </citation>
    <scope>NUCLEOTIDE SEQUENCE</scope>
    <source>
        <strain evidence="1">Expedition CK06-06</strain>
    </source>
</reference>
<dbReference type="AlphaFoldDB" id="X1FD57"/>
<protein>
    <submittedName>
        <fullName evidence="1">Uncharacterized protein</fullName>
    </submittedName>
</protein>